<gene>
    <name evidence="13" type="ORF">LSH36_236g04068</name>
</gene>
<dbReference type="InterPro" id="IPR020904">
    <property type="entry name" value="Sc_DH/Rdtase_CS"/>
</dbReference>
<evidence type="ECO:0000256" key="5">
    <source>
        <dbReference type="ARBA" id="ARBA00022989"/>
    </source>
</evidence>
<name>A0AAD9JP69_9ANNE</name>
<keyword evidence="7" id="KW-0443">Lipid metabolism</keyword>
<dbReference type="PROSITE" id="PS00061">
    <property type="entry name" value="ADH_SHORT"/>
    <property type="match status" value="1"/>
</dbReference>
<dbReference type="FunFam" id="3.40.50.720:FF:000131">
    <property type="entry name" value="Short-chain dehydrogenase/reductase 3"/>
    <property type="match status" value="1"/>
</dbReference>
<keyword evidence="14" id="KW-1185">Reference proteome</keyword>
<sequence length="270" mass="29924">LCLYTTGGAGGIGRELAIKFSQCGARIALWDLDKRGLIETAEDLRIRGAVVYTYQCDVTDRTSVQKFSAELRRDMGELDILVNNAGILVGKPVLELEEEDIRKTFEVNVISHFWTIKEFLPSMLERKNGHIVTIASMAAKRGTPLLVDYGASKSAVFGLTEALMSELYALYKHCQVQTTTVCPSFVNTKLINAEEVTKRITRKDRFNMMLVEPEDVAAAAVDGVLRNKIEICVPSTAGFADLSRALLPTKALFTIEQFVDCRFAPAVKHD</sequence>
<dbReference type="PANTHER" id="PTHR24322:SF736">
    <property type="entry name" value="RETINOL DEHYDROGENASE 10"/>
    <property type="match status" value="1"/>
</dbReference>
<dbReference type="EMBL" id="JAODUP010000236">
    <property type="protein sequence ID" value="KAK2155595.1"/>
    <property type="molecule type" value="Genomic_DNA"/>
</dbReference>
<accession>A0AAD9JP69</accession>
<keyword evidence="8" id="KW-0472">Membrane</keyword>
<comment type="similarity">
    <text evidence="2 12">Belongs to the short-chain dehydrogenases/reductases (SDR) family.</text>
</comment>
<dbReference type="AlphaFoldDB" id="A0AAD9JP69"/>
<evidence type="ECO:0000256" key="2">
    <source>
        <dbReference type="ARBA" id="ARBA00006484"/>
    </source>
</evidence>
<dbReference type="PRINTS" id="PR00081">
    <property type="entry name" value="GDHRDH"/>
</dbReference>
<keyword evidence="6" id="KW-0560">Oxidoreductase</keyword>
<evidence type="ECO:0000313" key="13">
    <source>
        <dbReference type="EMBL" id="KAK2155595.1"/>
    </source>
</evidence>
<keyword evidence="5" id="KW-1133">Transmembrane helix</keyword>
<evidence type="ECO:0000256" key="4">
    <source>
        <dbReference type="ARBA" id="ARBA00022857"/>
    </source>
</evidence>
<dbReference type="Gene3D" id="3.40.50.720">
    <property type="entry name" value="NAD(P)-binding Rossmann-like Domain"/>
    <property type="match status" value="1"/>
</dbReference>
<feature type="non-terminal residue" evidence="13">
    <location>
        <position position="270"/>
    </location>
</feature>
<dbReference type="SUPFAM" id="SSF51735">
    <property type="entry name" value="NAD(P)-binding Rossmann-fold domains"/>
    <property type="match status" value="1"/>
</dbReference>
<dbReference type="Pfam" id="PF00106">
    <property type="entry name" value="adh_short"/>
    <property type="match status" value="1"/>
</dbReference>
<evidence type="ECO:0000256" key="10">
    <source>
        <dbReference type="ARBA" id="ARBA00068717"/>
    </source>
</evidence>
<evidence type="ECO:0000256" key="1">
    <source>
        <dbReference type="ARBA" id="ARBA00004141"/>
    </source>
</evidence>
<comment type="caution">
    <text evidence="13">The sequence shown here is derived from an EMBL/GenBank/DDBJ whole genome shotgun (WGS) entry which is preliminary data.</text>
</comment>
<dbReference type="GO" id="GO:0052650">
    <property type="term" value="F:all-trans-retinol dehydrogenase (NADP+) activity"/>
    <property type="evidence" value="ECO:0007669"/>
    <property type="project" value="UniProtKB-ARBA"/>
</dbReference>
<dbReference type="GO" id="GO:0016020">
    <property type="term" value="C:membrane"/>
    <property type="evidence" value="ECO:0007669"/>
    <property type="project" value="UniProtKB-SubCell"/>
</dbReference>
<comment type="subcellular location">
    <subcellularLocation>
        <location evidence="1">Membrane</location>
        <topology evidence="1">Multi-pass membrane protein</topology>
    </subcellularLocation>
</comment>
<keyword evidence="3" id="KW-0812">Transmembrane</keyword>
<evidence type="ECO:0000256" key="3">
    <source>
        <dbReference type="ARBA" id="ARBA00022692"/>
    </source>
</evidence>
<protein>
    <recommendedName>
        <fullName evidence="10">Short-chain dehydrogenase/reductase 3</fullName>
    </recommendedName>
    <alternativeName>
        <fullName evidence="11">Retinal short-chain dehydrogenase/reductase 1</fullName>
    </alternativeName>
</protein>
<dbReference type="InterPro" id="IPR036291">
    <property type="entry name" value="NAD(P)-bd_dom_sf"/>
</dbReference>
<dbReference type="CDD" id="cd05339">
    <property type="entry name" value="17beta-HSDXI-like_SDR_c"/>
    <property type="match status" value="1"/>
</dbReference>
<dbReference type="InterPro" id="IPR002347">
    <property type="entry name" value="SDR_fam"/>
</dbReference>
<dbReference type="PANTHER" id="PTHR24322">
    <property type="entry name" value="PKSB"/>
    <property type="match status" value="1"/>
</dbReference>
<evidence type="ECO:0000256" key="12">
    <source>
        <dbReference type="RuleBase" id="RU000363"/>
    </source>
</evidence>
<evidence type="ECO:0000256" key="7">
    <source>
        <dbReference type="ARBA" id="ARBA00023098"/>
    </source>
</evidence>
<evidence type="ECO:0000256" key="8">
    <source>
        <dbReference type="ARBA" id="ARBA00023136"/>
    </source>
</evidence>
<evidence type="ECO:0000256" key="11">
    <source>
        <dbReference type="ARBA" id="ARBA00082544"/>
    </source>
</evidence>
<evidence type="ECO:0000256" key="6">
    <source>
        <dbReference type="ARBA" id="ARBA00023002"/>
    </source>
</evidence>
<dbReference type="GO" id="GO:0005811">
    <property type="term" value="C:lipid droplet"/>
    <property type="evidence" value="ECO:0007669"/>
    <property type="project" value="TreeGrafter"/>
</dbReference>
<organism evidence="13 14">
    <name type="scientific">Paralvinella palmiformis</name>
    <dbReference type="NCBI Taxonomy" id="53620"/>
    <lineage>
        <taxon>Eukaryota</taxon>
        <taxon>Metazoa</taxon>
        <taxon>Spiralia</taxon>
        <taxon>Lophotrochozoa</taxon>
        <taxon>Annelida</taxon>
        <taxon>Polychaeta</taxon>
        <taxon>Sedentaria</taxon>
        <taxon>Canalipalpata</taxon>
        <taxon>Terebellida</taxon>
        <taxon>Terebelliformia</taxon>
        <taxon>Alvinellidae</taxon>
        <taxon>Paralvinella</taxon>
    </lineage>
</organism>
<evidence type="ECO:0000256" key="9">
    <source>
        <dbReference type="ARBA" id="ARBA00059620"/>
    </source>
</evidence>
<dbReference type="PRINTS" id="PR00080">
    <property type="entry name" value="SDRFAMILY"/>
</dbReference>
<keyword evidence="4" id="KW-0521">NADP</keyword>
<comment type="function">
    <text evidence="9">Catalyzes the reduction of all-trans-retinal to all-trans-retinol in the presence of NADPH.</text>
</comment>
<proteinExistence type="inferred from homology"/>
<dbReference type="Proteomes" id="UP001208570">
    <property type="component" value="Unassembled WGS sequence"/>
</dbReference>
<reference evidence="13" key="1">
    <citation type="journal article" date="2023" name="Mol. Biol. Evol.">
        <title>Third-Generation Sequencing Reveals the Adaptive Role of the Epigenome in Three Deep-Sea Polychaetes.</title>
        <authorList>
            <person name="Perez M."/>
            <person name="Aroh O."/>
            <person name="Sun Y."/>
            <person name="Lan Y."/>
            <person name="Juniper S.K."/>
            <person name="Young C.R."/>
            <person name="Angers B."/>
            <person name="Qian P.Y."/>
        </authorList>
    </citation>
    <scope>NUCLEOTIDE SEQUENCE</scope>
    <source>
        <strain evidence="13">P08H-3</strain>
    </source>
</reference>
<evidence type="ECO:0000313" key="14">
    <source>
        <dbReference type="Proteomes" id="UP001208570"/>
    </source>
</evidence>